<sequence>MFKMNVRLSVPKTYREAVDRALQIERDWKDVDEERQQKRQAFQQKDQRQFKKQNKNQQRPQEQKPLLIQPISSVPAGNNKSGCPKCHKNHMDNADLDKTSAINVECPDIF</sequence>
<organism evidence="2 3">
    <name type="scientific">Dorcoceras hygrometricum</name>
    <dbReference type="NCBI Taxonomy" id="472368"/>
    <lineage>
        <taxon>Eukaryota</taxon>
        <taxon>Viridiplantae</taxon>
        <taxon>Streptophyta</taxon>
        <taxon>Embryophyta</taxon>
        <taxon>Tracheophyta</taxon>
        <taxon>Spermatophyta</taxon>
        <taxon>Magnoliopsida</taxon>
        <taxon>eudicotyledons</taxon>
        <taxon>Gunneridae</taxon>
        <taxon>Pentapetalae</taxon>
        <taxon>asterids</taxon>
        <taxon>lamiids</taxon>
        <taxon>Lamiales</taxon>
        <taxon>Gesneriaceae</taxon>
        <taxon>Didymocarpoideae</taxon>
        <taxon>Trichosporeae</taxon>
        <taxon>Loxocarpinae</taxon>
        <taxon>Dorcoceras</taxon>
    </lineage>
</organism>
<proteinExistence type="predicted"/>
<reference evidence="2 3" key="1">
    <citation type="journal article" date="2015" name="Proc. Natl. Acad. Sci. U.S.A.">
        <title>The resurrection genome of Boea hygrometrica: A blueprint for survival of dehydration.</title>
        <authorList>
            <person name="Xiao L."/>
            <person name="Yang G."/>
            <person name="Zhang L."/>
            <person name="Yang X."/>
            <person name="Zhao S."/>
            <person name="Ji Z."/>
            <person name="Zhou Q."/>
            <person name="Hu M."/>
            <person name="Wang Y."/>
            <person name="Chen M."/>
            <person name="Xu Y."/>
            <person name="Jin H."/>
            <person name="Xiao X."/>
            <person name="Hu G."/>
            <person name="Bao F."/>
            <person name="Hu Y."/>
            <person name="Wan P."/>
            <person name="Li L."/>
            <person name="Deng X."/>
            <person name="Kuang T."/>
            <person name="Xiang C."/>
            <person name="Zhu J.K."/>
            <person name="Oliver M.J."/>
            <person name="He Y."/>
        </authorList>
    </citation>
    <scope>NUCLEOTIDE SEQUENCE [LARGE SCALE GENOMIC DNA]</scope>
    <source>
        <strain evidence="3">cv. XS01</strain>
    </source>
</reference>
<name>A0A2Z6ZRN3_9LAMI</name>
<feature type="compositionally biased region" description="Low complexity" evidence="1">
    <location>
        <begin position="55"/>
        <end position="65"/>
    </location>
</feature>
<keyword evidence="3" id="KW-1185">Reference proteome</keyword>
<dbReference type="EMBL" id="KV255676">
    <property type="protein sequence ID" value="KZT75391.1"/>
    <property type="molecule type" value="Genomic_DNA"/>
</dbReference>
<accession>A0A2Z6ZRN3</accession>
<gene>
    <name evidence="2" type="ORF">F511_47584</name>
</gene>
<protein>
    <submittedName>
        <fullName evidence="2">Uncharacterized protein</fullName>
    </submittedName>
</protein>
<feature type="compositionally biased region" description="Polar residues" evidence="1">
    <location>
        <begin position="70"/>
        <end position="81"/>
    </location>
</feature>
<dbReference type="Proteomes" id="UP000250235">
    <property type="component" value="Unassembled WGS sequence"/>
</dbReference>
<dbReference type="AlphaFoldDB" id="A0A2Z6ZRN3"/>
<evidence type="ECO:0000313" key="2">
    <source>
        <dbReference type="EMBL" id="KZT75391.1"/>
    </source>
</evidence>
<evidence type="ECO:0000256" key="1">
    <source>
        <dbReference type="SAM" id="MobiDB-lite"/>
    </source>
</evidence>
<evidence type="ECO:0000313" key="3">
    <source>
        <dbReference type="Proteomes" id="UP000250235"/>
    </source>
</evidence>
<feature type="region of interest" description="Disordered" evidence="1">
    <location>
        <begin position="30"/>
        <end position="97"/>
    </location>
</feature>